<protein>
    <submittedName>
        <fullName evidence="1">Uncharacterized protein</fullName>
    </submittedName>
</protein>
<keyword evidence="2" id="KW-1185">Reference proteome</keyword>
<reference evidence="1" key="1">
    <citation type="submission" date="2021-02" db="EMBL/GenBank/DDBJ databases">
        <authorList>
            <consortium name="DOE Joint Genome Institute"/>
            <person name="Ahrendt S."/>
            <person name="Looney B.P."/>
            <person name="Miyauchi S."/>
            <person name="Morin E."/>
            <person name="Drula E."/>
            <person name="Courty P.E."/>
            <person name="Chicoki N."/>
            <person name="Fauchery L."/>
            <person name="Kohler A."/>
            <person name="Kuo A."/>
            <person name="Labutti K."/>
            <person name="Pangilinan J."/>
            <person name="Lipzen A."/>
            <person name="Riley R."/>
            <person name="Andreopoulos W."/>
            <person name="He G."/>
            <person name="Johnson J."/>
            <person name="Barry K.W."/>
            <person name="Grigoriev I.V."/>
            <person name="Nagy L."/>
            <person name="Hibbett D."/>
            <person name="Henrissat B."/>
            <person name="Matheny P.B."/>
            <person name="Labbe J."/>
            <person name="Martin F."/>
        </authorList>
    </citation>
    <scope>NUCLEOTIDE SEQUENCE</scope>
    <source>
        <strain evidence="1">EC-137</strain>
    </source>
</reference>
<proteinExistence type="predicted"/>
<accession>A0ACB8Q5C1</accession>
<sequence length="207" mass="22644">MSDVSVHGAKGKPIRERALASARLRFGRVHELVLVLTSLPPHAPVVENTVDAMKGANSSLKSLSDARSDDEGRQRHREPHYSPPPSLRTDPARGDEEDEAGVLLAEALRSTRSAHCAWVRYAGMNIYCSREISASNGYRTHVRTGHTNPGRSDVLRVRVVTSMIALGVLSLACVIVSENHWHPASRGPLLYLYSALTGARHDPRKSS</sequence>
<dbReference type="EMBL" id="MU274112">
    <property type="protein sequence ID" value="KAI0026915.1"/>
    <property type="molecule type" value="Genomic_DNA"/>
</dbReference>
<dbReference type="Proteomes" id="UP000814128">
    <property type="component" value="Unassembled WGS sequence"/>
</dbReference>
<organism evidence="1 2">
    <name type="scientific">Vararia minispora EC-137</name>
    <dbReference type="NCBI Taxonomy" id="1314806"/>
    <lineage>
        <taxon>Eukaryota</taxon>
        <taxon>Fungi</taxon>
        <taxon>Dikarya</taxon>
        <taxon>Basidiomycota</taxon>
        <taxon>Agaricomycotina</taxon>
        <taxon>Agaricomycetes</taxon>
        <taxon>Russulales</taxon>
        <taxon>Lachnocladiaceae</taxon>
        <taxon>Vararia</taxon>
    </lineage>
</organism>
<evidence type="ECO:0000313" key="1">
    <source>
        <dbReference type="EMBL" id="KAI0026915.1"/>
    </source>
</evidence>
<gene>
    <name evidence="1" type="ORF">K488DRAFT_74976</name>
</gene>
<evidence type="ECO:0000313" key="2">
    <source>
        <dbReference type="Proteomes" id="UP000814128"/>
    </source>
</evidence>
<reference evidence="1" key="2">
    <citation type="journal article" date="2022" name="New Phytol.">
        <title>Evolutionary transition to the ectomycorrhizal habit in the genomes of a hyperdiverse lineage of mushroom-forming fungi.</title>
        <authorList>
            <person name="Looney B."/>
            <person name="Miyauchi S."/>
            <person name="Morin E."/>
            <person name="Drula E."/>
            <person name="Courty P.E."/>
            <person name="Kohler A."/>
            <person name="Kuo A."/>
            <person name="LaButti K."/>
            <person name="Pangilinan J."/>
            <person name="Lipzen A."/>
            <person name="Riley R."/>
            <person name="Andreopoulos W."/>
            <person name="He G."/>
            <person name="Johnson J."/>
            <person name="Nolan M."/>
            <person name="Tritt A."/>
            <person name="Barry K.W."/>
            <person name="Grigoriev I.V."/>
            <person name="Nagy L.G."/>
            <person name="Hibbett D."/>
            <person name="Henrissat B."/>
            <person name="Matheny P.B."/>
            <person name="Labbe J."/>
            <person name="Martin F.M."/>
        </authorList>
    </citation>
    <scope>NUCLEOTIDE SEQUENCE</scope>
    <source>
        <strain evidence="1">EC-137</strain>
    </source>
</reference>
<comment type="caution">
    <text evidence="1">The sequence shown here is derived from an EMBL/GenBank/DDBJ whole genome shotgun (WGS) entry which is preliminary data.</text>
</comment>
<name>A0ACB8Q5C1_9AGAM</name>